<dbReference type="AlphaFoldDB" id="A0A381W9B6"/>
<dbReference type="EMBL" id="UINC01011104">
    <property type="protein sequence ID" value="SVA49139.1"/>
    <property type="molecule type" value="Genomic_DNA"/>
</dbReference>
<reference evidence="1" key="1">
    <citation type="submission" date="2018-05" db="EMBL/GenBank/DDBJ databases">
        <authorList>
            <person name="Lanie J.A."/>
            <person name="Ng W.-L."/>
            <person name="Kazmierczak K.M."/>
            <person name="Andrzejewski T.M."/>
            <person name="Davidsen T.M."/>
            <person name="Wayne K.J."/>
            <person name="Tettelin H."/>
            <person name="Glass J.I."/>
            <person name="Rusch D."/>
            <person name="Podicherti R."/>
            <person name="Tsui H.-C.T."/>
            <person name="Winkler M.E."/>
        </authorList>
    </citation>
    <scope>NUCLEOTIDE SEQUENCE</scope>
</reference>
<accession>A0A381W9B6</accession>
<gene>
    <name evidence="1" type="ORF">METZ01_LOCUS101993</name>
</gene>
<sequence>MNFLSKGRQSTKKERMLISKRIARLPCDMTYNGQQCVLYYPRNNLHLDKKLRNYITFKINIDSGTKQQTFILPSMNDIRKKMIMDNSYNVVTTKYTTINSHVSDINNNQSNYHNKKTMIKDTNRRTVIPTISDLGRRYHYIISLNDTLYYQTRMYRRLLAIITNTGSLEAIAFLQ</sequence>
<evidence type="ECO:0000313" key="1">
    <source>
        <dbReference type="EMBL" id="SVA49139.1"/>
    </source>
</evidence>
<proteinExistence type="predicted"/>
<organism evidence="1">
    <name type="scientific">marine metagenome</name>
    <dbReference type="NCBI Taxonomy" id="408172"/>
    <lineage>
        <taxon>unclassified sequences</taxon>
        <taxon>metagenomes</taxon>
        <taxon>ecological metagenomes</taxon>
    </lineage>
</organism>
<protein>
    <submittedName>
        <fullName evidence="1">Uncharacterized protein</fullName>
    </submittedName>
</protein>
<name>A0A381W9B6_9ZZZZ</name>